<gene>
    <name evidence="8" type="ORF">J2W55_001676</name>
</gene>
<keyword evidence="3" id="KW-0285">Flavoprotein</keyword>
<name>A0ABU1T8W1_9SPHI</name>
<comment type="cofactor">
    <cofactor evidence="1">
        <name>FAD</name>
        <dbReference type="ChEBI" id="CHEBI:57692"/>
    </cofactor>
</comment>
<evidence type="ECO:0000259" key="6">
    <source>
        <dbReference type="Pfam" id="PF01494"/>
    </source>
</evidence>
<accession>A0ABU1T8W1</accession>
<dbReference type="PRINTS" id="PR00420">
    <property type="entry name" value="RNGMNOXGNASE"/>
</dbReference>
<dbReference type="EMBL" id="JAVDUU010000002">
    <property type="protein sequence ID" value="MDR6941834.1"/>
    <property type="molecule type" value="Genomic_DNA"/>
</dbReference>
<dbReference type="SUPFAM" id="SSF52833">
    <property type="entry name" value="Thioredoxin-like"/>
    <property type="match status" value="1"/>
</dbReference>
<dbReference type="InterPro" id="IPR012941">
    <property type="entry name" value="Phe_hydrox_C_dim_dom"/>
</dbReference>
<protein>
    <submittedName>
        <fullName evidence="8">2-polyprenyl-6-methoxyphenol hydroxylase-like FAD-dependent oxidoreductase</fullName>
    </submittedName>
</protein>
<keyword evidence="9" id="KW-1185">Reference proteome</keyword>
<dbReference type="Proteomes" id="UP001247620">
    <property type="component" value="Unassembled WGS sequence"/>
</dbReference>
<dbReference type="Gene3D" id="3.50.50.60">
    <property type="entry name" value="FAD/NAD(P)-binding domain"/>
    <property type="match status" value="1"/>
</dbReference>
<keyword evidence="5" id="KW-0560">Oxidoreductase</keyword>
<evidence type="ECO:0000256" key="5">
    <source>
        <dbReference type="ARBA" id="ARBA00023002"/>
    </source>
</evidence>
<dbReference type="PANTHER" id="PTHR43004:SF19">
    <property type="entry name" value="BINDING MONOOXYGENASE, PUTATIVE (JCVI)-RELATED"/>
    <property type="match status" value="1"/>
</dbReference>
<evidence type="ECO:0000256" key="3">
    <source>
        <dbReference type="ARBA" id="ARBA00022630"/>
    </source>
</evidence>
<dbReference type="Pfam" id="PF01494">
    <property type="entry name" value="FAD_binding_3"/>
    <property type="match status" value="1"/>
</dbReference>
<dbReference type="RefSeq" id="WP_310094176.1">
    <property type="nucleotide sequence ID" value="NZ_JAVDUU010000002.1"/>
</dbReference>
<reference evidence="8 9" key="1">
    <citation type="submission" date="2023-07" db="EMBL/GenBank/DDBJ databases">
        <title>Sorghum-associated microbial communities from plants grown in Nebraska, USA.</title>
        <authorList>
            <person name="Schachtman D."/>
        </authorList>
    </citation>
    <scope>NUCLEOTIDE SEQUENCE [LARGE SCALE GENOMIC DNA]</scope>
    <source>
        <strain evidence="8 9">3262</strain>
    </source>
</reference>
<evidence type="ECO:0000313" key="9">
    <source>
        <dbReference type="Proteomes" id="UP001247620"/>
    </source>
</evidence>
<evidence type="ECO:0000256" key="2">
    <source>
        <dbReference type="ARBA" id="ARBA00007801"/>
    </source>
</evidence>
<evidence type="ECO:0000256" key="4">
    <source>
        <dbReference type="ARBA" id="ARBA00022827"/>
    </source>
</evidence>
<dbReference type="InterPro" id="IPR036249">
    <property type="entry name" value="Thioredoxin-like_sf"/>
</dbReference>
<dbReference type="InterPro" id="IPR038220">
    <property type="entry name" value="PHOX_C_sf"/>
</dbReference>
<evidence type="ECO:0000313" key="8">
    <source>
        <dbReference type="EMBL" id="MDR6941834.1"/>
    </source>
</evidence>
<dbReference type="Gene3D" id="3.30.70.2450">
    <property type="match status" value="1"/>
</dbReference>
<dbReference type="Pfam" id="PF07976">
    <property type="entry name" value="Phe_hydrox_dim"/>
    <property type="match status" value="1"/>
</dbReference>
<dbReference type="InterPro" id="IPR050641">
    <property type="entry name" value="RIFMO-like"/>
</dbReference>
<evidence type="ECO:0000259" key="7">
    <source>
        <dbReference type="Pfam" id="PF07976"/>
    </source>
</evidence>
<proteinExistence type="inferred from homology"/>
<dbReference type="SUPFAM" id="SSF51905">
    <property type="entry name" value="FAD/NAD(P)-binding domain"/>
    <property type="match status" value="1"/>
</dbReference>
<keyword evidence="4" id="KW-0274">FAD</keyword>
<dbReference type="Gene3D" id="3.40.30.20">
    <property type="match status" value="1"/>
</dbReference>
<dbReference type="InterPro" id="IPR002938">
    <property type="entry name" value="FAD-bd"/>
</dbReference>
<dbReference type="PANTHER" id="PTHR43004">
    <property type="entry name" value="TRK SYSTEM POTASSIUM UPTAKE PROTEIN"/>
    <property type="match status" value="1"/>
</dbReference>
<evidence type="ECO:0000256" key="1">
    <source>
        <dbReference type="ARBA" id="ARBA00001974"/>
    </source>
</evidence>
<feature type="domain" description="FAD-binding" evidence="6">
    <location>
        <begin position="8"/>
        <end position="345"/>
    </location>
</feature>
<feature type="domain" description="Phenol hydroxylase-like C-terminal dimerisation" evidence="7">
    <location>
        <begin position="481"/>
        <end position="526"/>
    </location>
</feature>
<dbReference type="InterPro" id="IPR036188">
    <property type="entry name" value="FAD/NAD-bd_sf"/>
</dbReference>
<comment type="similarity">
    <text evidence="2">Belongs to the PheA/TfdB FAD monooxygenase family.</text>
</comment>
<sequence length="530" mass="59587">MTLTQQNTSVLIVGAGPSGLMMAAQLLRYGVQPVIIDSKQGPTNQSKALAVQARSLEIYRQMGVIETIIKGGKQADGIVFNQEGKEVAALSLNNVGGGETPFPFVHLYQQSKNERLLLDYLTLNCCPVYWDTSLLSLEQNEGRITVQLESDNETQTISCDWLIGADGAHSQVRRQIQVSFTGDTYQHQFYLADIKITNALGNRVNLFLSKKGFAGFFPMPEDQCYRIVGQLPDAVVKADDLVINDILPHLNAVTGTIIKVEQTNWFTTYRLHHRMADNFRQGRCFLIGDAAHIHSPVGGQGMNTGLQDAYNLAWKLAGVVNNQLNETVLNSYAAERMPVAKDLLNTTDRIFKMILSGNWAINLFKKWVLPAVLKTVWSKPTLRNAFFKRVSQISISYRDSNINLHLSHNSPVKAGDRLPYLKVFDEKKQLETDLHEWCGKPGFTMIAMGKLKEIDLFTLAKWITQRYPAGLNFFYLPPSGRNQHVFDAFGIAENQKRALIVRPDMHIGYINDVVDIDMMDNYLQNIIGFK</sequence>
<organism evidence="8 9">
    <name type="scientific">Mucilaginibacter pocheonensis</name>
    <dbReference type="NCBI Taxonomy" id="398050"/>
    <lineage>
        <taxon>Bacteria</taxon>
        <taxon>Pseudomonadati</taxon>
        <taxon>Bacteroidota</taxon>
        <taxon>Sphingobacteriia</taxon>
        <taxon>Sphingobacteriales</taxon>
        <taxon>Sphingobacteriaceae</taxon>
        <taxon>Mucilaginibacter</taxon>
    </lineage>
</organism>
<comment type="caution">
    <text evidence="8">The sequence shown here is derived from an EMBL/GenBank/DDBJ whole genome shotgun (WGS) entry which is preliminary data.</text>
</comment>